<keyword evidence="10" id="KW-1185">Reference proteome</keyword>
<organism evidence="9 10">
    <name type="scientific">Planctomyces bekefii</name>
    <dbReference type="NCBI Taxonomy" id="1653850"/>
    <lineage>
        <taxon>Bacteria</taxon>
        <taxon>Pseudomonadati</taxon>
        <taxon>Planctomycetota</taxon>
        <taxon>Planctomycetia</taxon>
        <taxon>Planctomycetales</taxon>
        <taxon>Planctomycetaceae</taxon>
        <taxon>Planctomyces</taxon>
    </lineage>
</organism>
<keyword evidence="4 6" id="KW-0238">DNA-binding</keyword>
<protein>
    <recommendedName>
        <fullName evidence="6">RNA polymerase sigma factor</fullName>
    </recommendedName>
</protein>
<dbReference type="PANTHER" id="PTHR43133:SF8">
    <property type="entry name" value="RNA POLYMERASE SIGMA FACTOR HI_1459-RELATED"/>
    <property type="match status" value="1"/>
</dbReference>
<evidence type="ECO:0000256" key="4">
    <source>
        <dbReference type="ARBA" id="ARBA00023125"/>
    </source>
</evidence>
<dbReference type="EMBL" id="SRHE01000683">
    <property type="protein sequence ID" value="TWW08408.1"/>
    <property type="molecule type" value="Genomic_DNA"/>
</dbReference>
<proteinExistence type="inferred from homology"/>
<reference evidence="9 10" key="1">
    <citation type="submission" date="2019-08" db="EMBL/GenBank/DDBJ databases">
        <title>100 year-old enigma solved: identification of Planctomyces bekefii, the type genus and species of the phylum Planctomycetes.</title>
        <authorList>
            <person name="Svetlana D.N."/>
            <person name="Overmann J."/>
        </authorList>
    </citation>
    <scope>NUCLEOTIDE SEQUENCE [LARGE SCALE GENOMIC DNA]</scope>
    <source>
        <strain evidence="9">Phe10_nw2017</strain>
    </source>
</reference>
<dbReference type="InterPro" id="IPR013325">
    <property type="entry name" value="RNA_pol_sigma_r2"/>
</dbReference>
<feature type="domain" description="RNA polymerase sigma-70 region 2" evidence="7">
    <location>
        <begin position="27"/>
        <end position="92"/>
    </location>
</feature>
<reference evidence="9 10" key="2">
    <citation type="submission" date="2019-08" db="EMBL/GenBank/DDBJ databases">
        <authorList>
            <person name="Henke P."/>
        </authorList>
    </citation>
    <scope>NUCLEOTIDE SEQUENCE [LARGE SCALE GENOMIC DNA]</scope>
    <source>
        <strain evidence="9">Phe10_nw2017</strain>
    </source>
</reference>
<dbReference type="GO" id="GO:0016987">
    <property type="term" value="F:sigma factor activity"/>
    <property type="evidence" value="ECO:0007669"/>
    <property type="project" value="UniProtKB-KW"/>
</dbReference>
<name>A0A5C6M1D9_9PLAN</name>
<dbReference type="NCBIfam" id="TIGR02937">
    <property type="entry name" value="sigma70-ECF"/>
    <property type="match status" value="1"/>
</dbReference>
<evidence type="ECO:0000259" key="8">
    <source>
        <dbReference type="Pfam" id="PF04545"/>
    </source>
</evidence>
<keyword evidence="3 6" id="KW-0731">Sigma factor</keyword>
<dbReference type="InterPro" id="IPR000838">
    <property type="entry name" value="RNA_pol_sigma70_ECF_CS"/>
</dbReference>
<sequence>METDATTSETVLIRRAAAGDTAAFQVLVRGHCDRLLRGALALCRDHQQSEDLVQETLLESWRGLERFDGRCRFSTWLYGILRHRYLKWAGRRRLLREGEHGVEAAVDGPQGQSQRGLSGSESLEIQEDAEQLRRAVALLPEEHRQVIELRFQAELSLEEISGALGIPLGTVKSRLHHGLEKLRQQKFCVNLFSTTVESRARLA</sequence>
<dbReference type="Proteomes" id="UP000321083">
    <property type="component" value="Unassembled WGS sequence"/>
</dbReference>
<evidence type="ECO:0000256" key="1">
    <source>
        <dbReference type="ARBA" id="ARBA00010641"/>
    </source>
</evidence>
<dbReference type="Gene3D" id="1.10.1740.10">
    <property type="match status" value="1"/>
</dbReference>
<evidence type="ECO:0000313" key="9">
    <source>
        <dbReference type="EMBL" id="TWW08408.1"/>
    </source>
</evidence>
<feature type="domain" description="RNA polymerase sigma-70 region 4" evidence="8">
    <location>
        <begin position="137"/>
        <end position="184"/>
    </location>
</feature>
<dbReference type="Gene3D" id="1.10.10.10">
    <property type="entry name" value="Winged helix-like DNA-binding domain superfamily/Winged helix DNA-binding domain"/>
    <property type="match status" value="1"/>
</dbReference>
<dbReference type="InterPro" id="IPR007627">
    <property type="entry name" value="RNA_pol_sigma70_r2"/>
</dbReference>
<dbReference type="PANTHER" id="PTHR43133">
    <property type="entry name" value="RNA POLYMERASE ECF-TYPE SIGMA FACTO"/>
    <property type="match status" value="1"/>
</dbReference>
<dbReference type="InterPro" id="IPR014284">
    <property type="entry name" value="RNA_pol_sigma-70_dom"/>
</dbReference>
<keyword evidence="2 6" id="KW-0805">Transcription regulation</keyword>
<dbReference type="PROSITE" id="PS01063">
    <property type="entry name" value="SIGMA70_ECF"/>
    <property type="match status" value="1"/>
</dbReference>
<evidence type="ECO:0000259" key="7">
    <source>
        <dbReference type="Pfam" id="PF04542"/>
    </source>
</evidence>
<dbReference type="GO" id="GO:0006352">
    <property type="term" value="P:DNA-templated transcription initiation"/>
    <property type="evidence" value="ECO:0007669"/>
    <property type="project" value="InterPro"/>
</dbReference>
<dbReference type="InterPro" id="IPR013324">
    <property type="entry name" value="RNA_pol_sigma_r3/r4-like"/>
</dbReference>
<comment type="caution">
    <text evidence="9">The sequence shown here is derived from an EMBL/GenBank/DDBJ whole genome shotgun (WGS) entry which is preliminary data.</text>
</comment>
<dbReference type="InterPro" id="IPR039425">
    <property type="entry name" value="RNA_pol_sigma-70-like"/>
</dbReference>
<accession>A0A5C6M1D9</accession>
<gene>
    <name evidence="9" type="ORF">E3A20_24620</name>
</gene>
<dbReference type="AlphaFoldDB" id="A0A5C6M1D9"/>
<dbReference type="CDD" id="cd06171">
    <property type="entry name" value="Sigma70_r4"/>
    <property type="match status" value="1"/>
</dbReference>
<evidence type="ECO:0000256" key="3">
    <source>
        <dbReference type="ARBA" id="ARBA00023082"/>
    </source>
</evidence>
<comment type="similarity">
    <text evidence="1 6">Belongs to the sigma-70 factor family. ECF subfamily.</text>
</comment>
<dbReference type="SUPFAM" id="SSF88659">
    <property type="entry name" value="Sigma3 and sigma4 domains of RNA polymerase sigma factors"/>
    <property type="match status" value="1"/>
</dbReference>
<evidence type="ECO:0000256" key="2">
    <source>
        <dbReference type="ARBA" id="ARBA00023015"/>
    </source>
</evidence>
<evidence type="ECO:0000256" key="6">
    <source>
        <dbReference type="RuleBase" id="RU000716"/>
    </source>
</evidence>
<dbReference type="Pfam" id="PF04542">
    <property type="entry name" value="Sigma70_r2"/>
    <property type="match status" value="1"/>
</dbReference>
<dbReference type="GO" id="GO:0003677">
    <property type="term" value="F:DNA binding"/>
    <property type="evidence" value="ECO:0007669"/>
    <property type="project" value="UniProtKB-KW"/>
</dbReference>
<evidence type="ECO:0000256" key="5">
    <source>
        <dbReference type="ARBA" id="ARBA00023163"/>
    </source>
</evidence>
<keyword evidence="5 6" id="KW-0804">Transcription</keyword>
<dbReference type="InterPro" id="IPR007630">
    <property type="entry name" value="RNA_pol_sigma70_r4"/>
</dbReference>
<dbReference type="SUPFAM" id="SSF88946">
    <property type="entry name" value="Sigma2 domain of RNA polymerase sigma factors"/>
    <property type="match status" value="1"/>
</dbReference>
<evidence type="ECO:0000313" key="10">
    <source>
        <dbReference type="Proteomes" id="UP000321083"/>
    </source>
</evidence>
<dbReference type="InterPro" id="IPR036388">
    <property type="entry name" value="WH-like_DNA-bd_sf"/>
</dbReference>
<dbReference type="Pfam" id="PF04545">
    <property type="entry name" value="Sigma70_r4"/>
    <property type="match status" value="1"/>
</dbReference>